<protein>
    <submittedName>
        <fullName evidence="3">NAD-dependent epimerase/dehydratase family protein</fullName>
    </submittedName>
</protein>
<evidence type="ECO:0000259" key="2">
    <source>
        <dbReference type="Pfam" id="PF01370"/>
    </source>
</evidence>
<dbReference type="RefSeq" id="WP_317488137.1">
    <property type="nucleotide sequence ID" value="NZ_CP136051.1"/>
</dbReference>
<name>A0ABZ0IP85_9BACT</name>
<dbReference type="InterPro" id="IPR001509">
    <property type="entry name" value="Epimerase_deHydtase"/>
</dbReference>
<dbReference type="PANTHER" id="PTHR43000">
    <property type="entry name" value="DTDP-D-GLUCOSE 4,6-DEHYDRATASE-RELATED"/>
    <property type="match status" value="1"/>
</dbReference>
<evidence type="ECO:0000313" key="3">
    <source>
        <dbReference type="EMBL" id="WOK05377.1"/>
    </source>
</evidence>
<dbReference type="InterPro" id="IPR036291">
    <property type="entry name" value="NAD(P)-bd_dom_sf"/>
</dbReference>
<sequence>MSTKQKVLVTGGAGFIGSHVVDKLMSEGNYEVIVMDNLVTGRLDNLTHHGEAVLLINADIADLSAWQALNFTPDYIIHLAAQVSVPASFEDPAYCHRVNVSGFLHMLDFARVNKVKKVVYASSSAIYGDQGERKIKESDTPNPLSPYGASKLLNEWYANKYFEWYGLPSIGLRFFNVYGPRQLNDSPYSGVIAKFKEMVQNDKPITIYGDGTQTRDFVYVQDVATVIESALGSDCQLEVFNVGTGIPCDLMELAGTFASIIGKKNSIEFLAPRDGDIKYSLAETDKLNKTFNIEVSTELKQGLIKLL</sequence>
<keyword evidence="4" id="KW-1185">Reference proteome</keyword>
<dbReference type="Pfam" id="PF01370">
    <property type="entry name" value="Epimerase"/>
    <property type="match status" value="1"/>
</dbReference>
<organism evidence="3 4">
    <name type="scientific">Imperialibacter roseus</name>
    <dbReference type="NCBI Taxonomy" id="1324217"/>
    <lineage>
        <taxon>Bacteria</taxon>
        <taxon>Pseudomonadati</taxon>
        <taxon>Bacteroidota</taxon>
        <taxon>Cytophagia</taxon>
        <taxon>Cytophagales</taxon>
        <taxon>Flammeovirgaceae</taxon>
        <taxon>Imperialibacter</taxon>
    </lineage>
</organism>
<dbReference type="Gene3D" id="3.90.25.10">
    <property type="entry name" value="UDP-galactose 4-epimerase, domain 1"/>
    <property type="match status" value="1"/>
</dbReference>
<proteinExistence type="inferred from homology"/>
<dbReference type="Gene3D" id="3.40.50.720">
    <property type="entry name" value="NAD(P)-binding Rossmann-like Domain"/>
    <property type="match status" value="1"/>
</dbReference>
<accession>A0ABZ0IP85</accession>
<evidence type="ECO:0000313" key="4">
    <source>
        <dbReference type="Proteomes" id="UP001302349"/>
    </source>
</evidence>
<evidence type="ECO:0000256" key="1">
    <source>
        <dbReference type="ARBA" id="ARBA00007637"/>
    </source>
</evidence>
<dbReference type="Proteomes" id="UP001302349">
    <property type="component" value="Chromosome"/>
</dbReference>
<comment type="similarity">
    <text evidence="1">Belongs to the NAD(P)-dependent epimerase/dehydratase family.</text>
</comment>
<dbReference type="PRINTS" id="PR01713">
    <property type="entry name" value="NUCEPIMERASE"/>
</dbReference>
<dbReference type="EMBL" id="CP136051">
    <property type="protein sequence ID" value="WOK05377.1"/>
    <property type="molecule type" value="Genomic_DNA"/>
</dbReference>
<dbReference type="SUPFAM" id="SSF51735">
    <property type="entry name" value="NAD(P)-binding Rossmann-fold domains"/>
    <property type="match status" value="1"/>
</dbReference>
<feature type="domain" description="NAD-dependent epimerase/dehydratase" evidence="2">
    <location>
        <begin position="7"/>
        <end position="243"/>
    </location>
</feature>
<gene>
    <name evidence="3" type="ORF">RT717_20055</name>
</gene>
<reference evidence="3 4" key="1">
    <citation type="journal article" date="2023" name="Microbiol. Resour. Announc.">
        <title>Complete Genome Sequence of Imperialibacter roseus strain P4T.</title>
        <authorList>
            <person name="Tizabi D.R."/>
            <person name="Bachvaroff T."/>
            <person name="Hill R.T."/>
        </authorList>
    </citation>
    <scope>NUCLEOTIDE SEQUENCE [LARGE SCALE GENOMIC DNA]</scope>
    <source>
        <strain evidence="3 4">P4T</strain>
    </source>
</reference>